<protein>
    <submittedName>
        <fullName evidence="2">Uncharacterized protein</fullName>
    </submittedName>
</protein>
<dbReference type="PANTHER" id="PTHR36587:SF2">
    <property type="entry name" value="EXPRESSION SITE-ASSOCIATED GENE 3 (ESAG3)-LIKE PROTEIN"/>
    <property type="match status" value="1"/>
</dbReference>
<name>A0AAQ3M725_9PEZI</name>
<dbReference type="AlphaFoldDB" id="A0AAQ3M725"/>
<dbReference type="Proteomes" id="UP001303373">
    <property type="component" value="Chromosome 3"/>
</dbReference>
<evidence type="ECO:0000313" key="3">
    <source>
        <dbReference type="Proteomes" id="UP001303373"/>
    </source>
</evidence>
<feature type="region of interest" description="Disordered" evidence="1">
    <location>
        <begin position="459"/>
        <end position="489"/>
    </location>
</feature>
<dbReference type="PANTHER" id="PTHR36587">
    <property type="entry name" value="EXPRESSION SITE-ASSOCIATED GENE 3 (ESAG3)-LIKE PROTEIN"/>
    <property type="match status" value="1"/>
</dbReference>
<evidence type="ECO:0000256" key="1">
    <source>
        <dbReference type="SAM" id="MobiDB-lite"/>
    </source>
</evidence>
<gene>
    <name evidence="2" type="ORF">R9X50_00249000</name>
</gene>
<organism evidence="2 3">
    <name type="scientific">Acrodontium crateriforme</name>
    <dbReference type="NCBI Taxonomy" id="150365"/>
    <lineage>
        <taxon>Eukaryota</taxon>
        <taxon>Fungi</taxon>
        <taxon>Dikarya</taxon>
        <taxon>Ascomycota</taxon>
        <taxon>Pezizomycotina</taxon>
        <taxon>Dothideomycetes</taxon>
        <taxon>Dothideomycetidae</taxon>
        <taxon>Mycosphaerellales</taxon>
        <taxon>Teratosphaeriaceae</taxon>
        <taxon>Acrodontium</taxon>
    </lineage>
</organism>
<proteinExistence type="predicted"/>
<dbReference type="CDD" id="cd22997">
    <property type="entry name" value="GT_LH"/>
    <property type="match status" value="1"/>
</dbReference>
<reference evidence="2 3" key="1">
    <citation type="submission" date="2023-11" db="EMBL/GenBank/DDBJ databases">
        <title>An acidophilic fungus is an integral part of prey digestion in a carnivorous sundew plant.</title>
        <authorList>
            <person name="Tsai I.J."/>
        </authorList>
    </citation>
    <scope>NUCLEOTIDE SEQUENCE [LARGE SCALE GENOMIC DNA]</scope>
    <source>
        <strain evidence="2">169a</strain>
    </source>
</reference>
<evidence type="ECO:0000313" key="2">
    <source>
        <dbReference type="EMBL" id="WPG99671.1"/>
    </source>
</evidence>
<sequence>MPAKTSLSRPQRLRLLTVIGGVLALVTLAFLISSSSLPPSLRSSSKSISHFHLVLPATAATIDLCRLLLSCAVTGYPDPIFLGWGGHGAYDGAKSHLFKISETLAYLNSLPPSADDDLVLLLDGYDIFMQLRPDVLIRRYWSMVDRANARLNAEGILDKDYGGSRVRQTIFFGPDKICWPTYPKRPACWAVPESSLDKMAFGPNTDRDMIPNRPRWLNSGTIMGPAKDMRDMFQGVMSMLNRKYDESFTQHNSDQYYFQEVWGEQEIARIQLRDGKVEPPEVDDGFGDVPDLSDGRRTEYHIALDYASELFQTNAAYAEFCTWMRYNHSSGSTPLLNDINGVSIPHPDEHLRLDQFSLPQEVVSSSPPISLKSLQSLGLPLHTGWKEMMLGVNTVTQQPFPMFHMTGDKTIRERWWPRMWFHPHGEALLKASKSSDQQQQVGDGVLIAEVDGIKYVGARVPGSPPLNDGQGANTKDTKPNKGGGWSDQGEWISWDTMCATHESTLFLTAGDR</sequence>
<accession>A0AAQ3M725</accession>
<keyword evidence="3" id="KW-1185">Reference proteome</keyword>
<dbReference type="EMBL" id="CP138582">
    <property type="protein sequence ID" value="WPG99671.1"/>
    <property type="molecule type" value="Genomic_DNA"/>
</dbReference>